<sequence>MSQEVDHNTYGLPTLRFYYRNWKGECGYRTVTGTPVMWYGESPYHRGEQWFMKAYDVDKQDIRDFAVADVIEFFK</sequence>
<dbReference type="EMBL" id="OP744025">
    <property type="protein sequence ID" value="UZZ64415.1"/>
    <property type="molecule type" value="Genomic_DNA"/>
</dbReference>
<gene>
    <name evidence="1" type="ORF">A54_175</name>
</gene>
<proteinExistence type="predicted"/>
<dbReference type="Proteomes" id="UP001236076">
    <property type="component" value="Segment"/>
</dbReference>
<organism evidence="1 2">
    <name type="scientific">Escherichia phage A5-4</name>
    <dbReference type="NCBI Taxonomy" id="2996162"/>
    <lineage>
        <taxon>Viruses</taxon>
        <taxon>Duplodnaviria</taxon>
        <taxon>Heunggongvirae</taxon>
        <taxon>Uroviricota</taxon>
        <taxon>Caudoviricetes</taxon>
        <taxon>Vequintavirinae</taxon>
    </lineage>
</organism>
<accession>A0AAE9PRP9</accession>
<protein>
    <submittedName>
        <fullName evidence="1">Uncharacterized protein</fullName>
    </submittedName>
</protein>
<keyword evidence="2" id="KW-1185">Reference proteome</keyword>
<name>A0AAE9PRP9_9CAUD</name>
<reference evidence="1 2" key="1">
    <citation type="submission" date="2022-10" db="EMBL/GenBank/DDBJ databases">
        <authorList>
            <person name="Cortes-Martin A."/>
            <person name="Buttimer C.T.H."/>
            <person name="Hill C."/>
        </authorList>
    </citation>
    <scope>NUCLEOTIDE SEQUENCE [LARGE SCALE GENOMIC DNA]</scope>
</reference>
<evidence type="ECO:0000313" key="2">
    <source>
        <dbReference type="Proteomes" id="UP001236076"/>
    </source>
</evidence>
<evidence type="ECO:0000313" key="1">
    <source>
        <dbReference type="EMBL" id="UZZ64415.1"/>
    </source>
</evidence>